<dbReference type="Gene3D" id="3.90.180.10">
    <property type="entry name" value="Medium-chain alcohol dehydrogenases, catalytic domain"/>
    <property type="match status" value="1"/>
</dbReference>
<name>A0ABY4W0A6_9PROT</name>
<dbReference type="Pfam" id="PF00107">
    <property type="entry name" value="ADH_zinc_N"/>
    <property type="match status" value="1"/>
</dbReference>
<evidence type="ECO:0000256" key="3">
    <source>
        <dbReference type="ARBA" id="ARBA00023002"/>
    </source>
</evidence>
<dbReference type="SMART" id="SM00829">
    <property type="entry name" value="PKS_ER"/>
    <property type="match status" value="1"/>
</dbReference>
<dbReference type="SUPFAM" id="SSF51735">
    <property type="entry name" value="NAD(P)-binding Rossmann-fold domains"/>
    <property type="match status" value="1"/>
</dbReference>
<keyword evidence="2 5" id="KW-0862">Zinc</keyword>
<dbReference type="PANTHER" id="PTHR43880">
    <property type="entry name" value="ALCOHOL DEHYDROGENASE"/>
    <property type="match status" value="1"/>
</dbReference>
<evidence type="ECO:0000259" key="6">
    <source>
        <dbReference type="SMART" id="SM00829"/>
    </source>
</evidence>
<evidence type="ECO:0000256" key="2">
    <source>
        <dbReference type="ARBA" id="ARBA00022833"/>
    </source>
</evidence>
<dbReference type="InterPro" id="IPR013154">
    <property type="entry name" value="ADH-like_N"/>
</dbReference>
<dbReference type="Pfam" id="PF08240">
    <property type="entry name" value="ADH_N"/>
    <property type="match status" value="1"/>
</dbReference>
<dbReference type="InterPro" id="IPR013149">
    <property type="entry name" value="ADH-like_C"/>
</dbReference>
<dbReference type="PROSITE" id="PS00059">
    <property type="entry name" value="ADH_ZINC"/>
    <property type="match status" value="1"/>
</dbReference>
<keyword evidence="4" id="KW-0520">NAD</keyword>
<comment type="similarity">
    <text evidence="5">Belongs to the zinc-containing alcohol dehydrogenase family.</text>
</comment>
<evidence type="ECO:0000256" key="5">
    <source>
        <dbReference type="RuleBase" id="RU361277"/>
    </source>
</evidence>
<evidence type="ECO:0000256" key="1">
    <source>
        <dbReference type="ARBA" id="ARBA00022723"/>
    </source>
</evidence>
<dbReference type="InterPro" id="IPR002328">
    <property type="entry name" value="ADH_Zn_CS"/>
</dbReference>
<dbReference type="EMBL" id="CP098747">
    <property type="protein sequence ID" value="USG60301.1"/>
    <property type="molecule type" value="Genomic_DNA"/>
</dbReference>
<reference evidence="7" key="1">
    <citation type="submission" date="2022-06" db="EMBL/GenBank/DDBJ databases">
        <title>Sneathiella actinostolidae sp. nov., isolated from a sea anemonein the Western Pacific Ocean.</title>
        <authorList>
            <person name="Wei M.J."/>
        </authorList>
    </citation>
    <scope>NUCLEOTIDE SEQUENCE</scope>
    <source>
        <strain evidence="7">PHK-P5</strain>
    </source>
</reference>
<keyword evidence="1 5" id="KW-0479">Metal-binding</keyword>
<dbReference type="Gene3D" id="3.40.50.720">
    <property type="entry name" value="NAD(P)-binding Rossmann-like Domain"/>
    <property type="match status" value="1"/>
</dbReference>
<keyword evidence="3" id="KW-0560">Oxidoreductase</keyword>
<comment type="cofactor">
    <cofactor evidence="5">
        <name>Zn(2+)</name>
        <dbReference type="ChEBI" id="CHEBI:29105"/>
    </cofactor>
</comment>
<proteinExistence type="inferred from homology"/>
<dbReference type="InterPro" id="IPR011032">
    <property type="entry name" value="GroES-like_sf"/>
</dbReference>
<evidence type="ECO:0000256" key="4">
    <source>
        <dbReference type="ARBA" id="ARBA00023027"/>
    </source>
</evidence>
<dbReference type="RefSeq" id="WP_251933144.1">
    <property type="nucleotide sequence ID" value="NZ_CP098747.1"/>
</dbReference>
<evidence type="ECO:0000313" key="8">
    <source>
        <dbReference type="Proteomes" id="UP001056291"/>
    </source>
</evidence>
<evidence type="ECO:0000313" key="7">
    <source>
        <dbReference type="EMBL" id="USG60301.1"/>
    </source>
</evidence>
<dbReference type="InterPro" id="IPR020843">
    <property type="entry name" value="ER"/>
</dbReference>
<protein>
    <submittedName>
        <fullName evidence="7">Zinc-binding dehydrogenase</fullName>
    </submittedName>
</protein>
<organism evidence="7 8">
    <name type="scientific">Sneathiella marina</name>
    <dbReference type="NCBI Taxonomy" id="2950108"/>
    <lineage>
        <taxon>Bacteria</taxon>
        <taxon>Pseudomonadati</taxon>
        <taxon>Pseudomonadota</taxon>
        <taxon>Alphaproteobacteria</taxon>
        <taxon>Sneathiellales</taxon>
        <taxon>Sneathiellaceae</taxon>
        <taxon>Sneathiella</taxon>
    </lineage>
</organism>
<dbReference type="InterPro" id="IPR036291">
    <property type="entry name" value="NAD(P)-bd_dom_sf"/>
</dbReference>
<keyword evidence="8" id="KW-1185">Reference proteome</keyword>
<accession>A0ABY4W0A6</accession>
<gene>
    <name evidence="7" type="ORF">NBZ79_14105</name>
</gene>
<dbReference type="PANTHER" id="PTHR43880:SF12">
    <property type="entry name" value="ALCOHOL DEHYDROGENASE CLASS-3"/>
    <property type="match status" value="1"/>
</dbReference>
<dbReference type="Proteomes" id="UP001056291">
    <property type="component" value="Chromosome"/>
</dbReference>
<dbReference type="SUPFAM" id="SSF50129">
    <property type="entry name" value="GroES-like"/>
    <property type="match status" value="1"/>
</dbReference>
<sequence>MKAAVLFKINKPLCILDNIKLPRLLPGQVEVEIAYSGVCHSQLMEVRGRRGEDRFLPHMLGHEATGVVRAVGDNVSKVMPGDKVILGWIKGDGMDVPGAIYDWNGTAINSGGITTFSERTIVSENRLTKLPVGLPMDLGVLFGCAVPTGAGMVLNEIEIESHHSVVIIGVGGIGAISLMYAKCRNPQKLIAVDVRSEKLKVATALGASHVIDGSRNDVVEQILALTNGQGADFCIDAAGRTSTIELAFEATRRKGGQCVFASHPEAGQMISLDPFELVNGKNIKGSWGGDTKPDEDLLKFYKMSVQNTLPLESMITKRYDLESINEALDDLEAGVVMRPLIEINPALNGK</sequence>
<feature type="domain" description="Enoyl reductase (ER)" evidence="6">
    <location>
        <begin position="14"/>
        <end position="337"/>
    </location>
</feature>